<keyword evidence="4" id="KW-1185">Reference proteome</keyword>
<accession>A0AAV1DQ03</accession>
<evidence type="ECO:0000256" key="1">
    <source>
        <dbReference type="SAM" id="Coils"/>
    </source>
</evidence>
<protein>
    <submittedName>
        <fullName evidence="3">OLC1v1008866C1</fullName>
    </submittedName>
</protein>
<keyword evidence="1" id="KW-0175">Coiled coil</keyword>
<sequence length="219" mass="24641">MIMVGGQRVYSFGHPSVHTTIERFLKDQENPSLDDSSSPVVLTTRNATERIIHAHRNARLQQMYQEIMQLEKELEAAKKCTEVLDRAKEDPGKQWWKRPIEELDPNQLMIYANNMEGLMMKVKKEMPPISIEGGTAPFTDLIGITDVYGHISLNSDNFMNQFGGRTEDGHVPGRHCPSVAGGNDVEEDIDLNRSASPSGSGSSEKDDDDKKFVRVHQFI</sequence>
<gene>
    <name evidence="3" type="ORF">OLC1_LOCUS17065</name>
</gene>
<proteinExistence type="predicted"/>
<evidence type="ECO:0000256" key="2">
    <source>
        <dbReference type="SAM" id="MobiDB-lite"/>
    </source>
</evidence>
<dbReference type="Proteomes" id="UP001161247">
    <property type="component" value="Chromosome 6"/>
</dbReference>
<evidence type="ECO:0000313" key="3">
    <source>
        <dbReference type="EMBL" id="CAI9109111.1"/>
    </source>
</evidence>
<dbReference type="EMBL" id="OX459123">
    <property type="protein sequence ID" value="CAI9109111.1"/>
    <property type="molecule type" value="Genomic_DNA"/>
</dbReference>
<evidence type="ECO:0000313" key="4">
    <source>
        <dbReference type="Proteomes" id="UP001161247"/>
    </source>
</evidence>
<feature type="coiled-coil region" evidence="1">
    <location>
        <begin position="53"/>
        <end position="90"/>
    </location>
</feature>
<feature type="region of interest" description="Disordered" evidence="2">
    <location>
        <begin position="164"/>
        <end position="211"/>
    </location>
</feature>
<dbReference type="AlphaFoldDB" id="A0AAV1DQ03"/>
<name>A0AAV1DQ03_OLDCO</name>
<reference evidence="3" key="1">
    <citation type="submission" date="2023-03" db="EMBL/GenBank/DDBJ databases">
        <authorList>
            <person name="Julca I."/>
        </authorList>
    </citation>
    <scope>NUCLEOTIDE SEQUENCE</scope>
</reference>
<organism evidence="3 4">
    <name type="scientific">Oldenlandia corymbosa var. corymbosa</name>
    <dbReference type="NCBI Taxonomy" id="529605"/>
    <lineage>
        <taxon>Eukaryota</taxon>
        <taxon>Viridiplantae</taxon>
        <taxon>Streptophyta</taxon>
        <taxon>Embryophyta</taxon>
        <taxon>Tracheophyta</taxon>
        <taxon>Spermatophyta</taxon>
        <taxon>Magnoliopsida</taxon>
        <taxon>eudicotyledons</taxon>
        <taxon>Gunneridae</taxon>
        <taxon>Pentapetalae</taxon>
        <taxon>asterids</taxon>
        <taxon>lamiids</taxon>
        <taxon>Gentianales</taxon>
        <taxon>Rubiaceae</taxon>
        <taxon>Rubioideae</taxon>
        <taxon>Spermacoceae</taxon>
        <taxon>Hedyotis-Oldenlandia complex</taxon>
        <taxon>Oldenlandia</taxon>
    </lineage>
</organism>